<proteinExistence type="predicted"/>
<dbReference type="Gene3D" id="3.40.630.30">
    <property type="match status" value="1"/>
</dbReference>
<evidence type="ECO:0000313" key="2">
    <source>
        <dbReference type="EMBL" id="MST31548.1"/>
    </source>
</evidence>
<evidence type="ECO:0000256" key="1">
    <source>
        <dbReference type="SAM" id="MobiDB-lite"/>
    </source>
</evidence>
<dbReference type="EMBL" id="WJHE01000095">
    <property type="protein sequence ID" value="MST31548.1"/>
    <property type="molecule type" value="Genomic_DNA"/>
</dbReference>
<evidence type="ECO:0008006" key="4">
    <source>
        <dbReference type="Google" id="ProtNLM"/>
    </source>
</evidence>
<reference evidence="2 3" key="1">
    <citation type="submission" date="2019-11" db="EMBL/GenBank/DDBJ databases">
        <title>Acidiferrimicrobium australis gen. nov., sp. nov., an acidophilic and obligately heterotrophic, member of the Actinobacteria that catalyses dissimilatory oxido- reduction of iron isolated from metal-rich acidic water in Chile.</title>
        <authorList>
            <person name="Gonzalez D."/>
            <person name="Huber K."/>
            <person name="Hedrich S."/>
            <person name="Rojas-Villalobos C."/>
            <person name="Quatrini R."/>
            <person name="Dinamarca M.A."/>
            <person name="Schwarz A."/>
            <person name="Canales C."/>
            <person name="Nancucheo I."/>
        </authorList>
    </citation>
    <scope>NUCLEOTIDE SEQUENCE [LARGE SCALE GENOMIC DNA]</scope>
    <source>
        <strain evidence="2 3">USS-CCA1</strain>
    </source>
</reference>
<dbReference type="SUPFAM" id="SSF55729">
    <property type="entry name" value="Acyl-CoA N-acyltransferases (Nat)"/>
    <property type="match status" value="1"/>
</dbReference>
<protein>
    <recommendedName>
        <fullName evidence="4">GNAT family N-acetyltransferase</fullName>
    </recommendedName>
</protein>
<dbReference type="InterPro" id="IPR016181">
    <property type="entry name" value="Acyl_CoA_acyltransferase"/>
</dbReference>
<dbReference type="Proteomes" id="UP000437736">
    <property type="component" value="Unassembled WGS sequence"/>
</dbReference>
<name>A0ABW9QPD9_9ACTN</name>
<accession>A0ABW9QPD9</accession>
<sequence>MAPDALRRLGGDPVGLAREALRLASGAAFAGLALRRVTLYHAVGNIGSCGVATGAGYRLEGVLRASHRYPGGSDHDEHVHGRLAADAVPA</sequence>
<feature type="region of interest" description="Disordered" evidence="1">
    <location>
        <begin position="69"/>
        <end position="90"/>
    </location>
</feature>
<keyword evidence="3" id="KW-1185">Reference proteome</keyword>
<organism evidence="2 3">
    <name type="scientific">Acidiferrimicrobium australe</name>
    <dbReference type="NCBI Taxonomy" id="2664430"/>
    <lineage>
        <taxon>Bacteria</taxon>
        <taxon>Bacillati</taxon>
        <taxon>Actinomycetota</taxon>
        <taxon>Acidimicrobiia</taxon>
        <taxon>Acidimicrobiales</taxon>
        <taxon>Acidimicrobiaceae</taxon>
        <taxon>Acidiferrimicrobium</taxon>
    </lineage>
</organism>
<comment type="caution">
    <text evidence="2">The sequence shown here is derived from an EMBL/GenBank/DDBJ whole genome shotgun (WGS) entry which is preliminary data.</text>
</comment>
<gene>
    <name evidence="2" type="ORF">GHK86_02230</name>
</gene>
<evidence type="ECO:0000313" key="3">
    <source>
        <dbReference type="Proteomes" id="UP000437736"/>
    </source>
</evidence>